<reference evidence="5" key="1">
    <citation type="submission" date="2022-02" db="EMBL/GenBank/DDBJ databases">
        <authorList>
            <person name="Leng L."/>
        </authorList>
    </citation>
    <scope>NUCLEOTIDE SEQUENCE</scope>
    <source>
        <strain evidence="5">JI</strain>
    </source>
</reference>
<protein>
    <submittedName>
        <fullName evidence="5">AraC family transcriptional regulator</fullName>
    </submittedName>
</protein>
<evidence type="ECO:0000313" key="6">
    <source>
        <dbReference type="Proteomes" id="UP001154312"/>
    </source>
</evidence>
<dbReference type="SUPFAM" id="SSF46689">
    <property type="entry name" value="Homeodomain-like"/>
    <property type="match status" value="1"/>
</dbReference>
<evidence type="ECO:0000259" key="4">
    <source>
        <dbReference type="PROSITE" id="PS01124"/>
    </source>
</evidence>
<organism evidence="5 6">
    <name type="scientific">Pelotomaculum isophthalicicum JI</name>
    <dbReference type="NCBI Taxonomy" id="947010"/>
    <lineage>
        <taxon>Bacteria</taxon>
        <taxon>Bacillati</taxon>
        <taxon>Bacillota</taxon>
        <taxon>Clostridia</taxon>
        <taxon>Eubacteriales</taxon>
        <taxon>Desulfotomaculaceae</taxon>
        <taxon>Pelotomaculum</taxon>
    </lineage>
</organism>
<keyword evidence="2" id="KW-0238">DNA-binding</keyword>
<evidence type="ECO:0000256" key="2">
    <source>
        <dbReference type="ARBA" id="ARBA00023125"/>
    </source>
</evidence>
<sequence length="279" mass="31714">MVGIAQSEITKIQRLVGPVEQEQLIHVDCFAGENVGVFMPVTGPCYYAVSPRHTHPSYMFTIAFNDRTALKIGEDTIQSPQGKILALSPGIPHHEVHSGQHPGYVAILIEKEFFQEQLLAYPVTQNIVFRGAVYECLPALLSRLKEFMIEIDNKMPGSEIIVKALSVELCHLIIRSIFNINCKRDRIKYRFEIDKTIDYMHSNLWRKISVERLAGIANMSPSYYARIFKRETGLTPINYLNNISYAVTGKQHQFHNNKNGCEGQNFSMNLENRSPVVSK</sequence>
<dbReference type="GO" id="GO:0043565">
    <property type="term" value="F:sequence-specific DNA binding"/>
    <property type="evidence" value="ECO:0007669"/>
    <property type="project" value="InterPro"/>
</dbReference>
<accession>A0A9X4GZ86</accession>
<dbReference type="InterPro" id="IPR018060">
    <property type="entry name" value="HTH_AraC"/>
</dbReference>
<dbReference type="PROSITE" id="PS01124">
    <property type="entry name" value="HTH_ARAC_FAMILY_2"/>
    <property type="match status" value="1"/>
</dbReference>
<dbReference type="PANTHER" id="PTHR46796">
    <property type="entry name" value="HTH-TYPE TRANSCRIPTIONAL ACTIVATOR RHAS-RELATED"/>
    <property type="match status" value="1"/>
</dbReference>
<evidence type="ECO:0000256" key="3">
    <source>
        <dbReference type="ARBA" id="ARBA00023163"/>
    </source>
</evidence>
<dbReference type="AlphaFoldDB" id="A0A9X4GZ86"/>
<dbReference type="EMBL" id="JAKOAV010000014">
    <property type="protein sequence ID" value="MDF9408495.1"/>
    <property type="molecule type" value="Genomic_DNA"/>
</dbReference>
<dbReference type="Proteomes" id="UP001154312">
    <property type="component" value="Unassembled WGS sequence"/>
</dbReference>
<proteinExistence type="predicted"/>
<dbReference type="GO" id="GO:0003700">
    <property type="term" value="F:DNA-binding transcription factor activity"/>
    <property type="evidence" value="ECO:0007669"/>
    <property type="project" value="InterPro"/>
</dbReference>
<keyword evidence="1" id="KW-0805">Transcription regulation</keyword>
<feature type="domain" description="HTH araC/xylS-type" evidence="4">
    <location>
        <begin position="194"/>
        <end position="242"/>
    </location>
</feature>
<dbReference type="InterPro" id="IPR050204">
    <property type="entry name" value="AraC_XylS_family_regulators"/>
</dbReference>
<gene>
    <name evidence="5" type="ORF">L7E55_09005</name>
</gene>
<dbReference type="RefSeq" id="WP_277443817.1">
    <property type="nucleotide sequence ID" value="NZ_JAKOAV010000014.1"/>
</dbReference>
<dbReference type="Gene3D" id="1.10.10.60">
    <property type="entry name" value="Homeodomain-like"/>
    <property type="match status" value="1"/>
</dbReference>
<evidence type="ECO:0000313" key="5">
    <source>
        <dbReference type="EMBL" id="MDF9408495.1"/>
    </source>
</evidence>
<dbReference type="InterPro" id="IPR037923">
    <property type="entry name" value="HTH-like"/>
</dbReference>
<dbReference type="Pfam" id="PF00165">
    <property type="entry name" value="HTH_AraC"/>
    <property type="match status" value="1"/>
</dbReference>
<dbReference type="SUPFAM" id="SSF51215">
    <property type="entry name" value="Regulatory protein AraC"/>
    <property type="match status" value="1"/>
</dbReference>
<keyword evidence="3" id="KW-0804">Transcription</keyword>
<dbReference type="InterPro" id="IPR009057">
    <property type="entry name" value="Homeodomain-like_sf"/>
</dbReference>
<keyword evidence="6" id="KW-1185">Reference proteome</keyword>
<name>A0A9X4GZ86_9FIRM</name>
<evidence type="ECO:0000256" key="1">
    <source>
        <dbReference type="ARBA" id="ARBA00023015"/>
    </source>
</evidence>
<comment type="caution">
    <text evidence="5">The sequence shown here is derived from an EMBL/GenBank/DDBJ whole genome shotgun (WGS) entry which is preliminary data.</text>
</comment>